<dbReference type="PANTHER" id="PTHR43273">
    <property type="entry name" value="ANAEROBIC SULFATASE-MATURATING ENZYME HOMOLOG ASLB-RELATED"/>
    <property type="match status" value="1"/>
</dbReference>
<reference evidence="2 4" key="3">
    <citation type="submission" date="2020-11" db="EMBL/GenBank/DDBJ databases">
        <title>Closed and high quality bacterial genomes of the OMM12 community.</title>
        <authorList>
            <person name="Marbouty M."/>
            <person name="Lamy-Besnier Q."/>
            <person name="Debarbieux L."/>
            <person name="Koszul R."/>
        </authorList>
    </citation>
    <scope>NUCLEOTIDE SEQUENCE [LARGE SCALE GENOMIC DNA]</scope>
    <source>
        <strain evidence="2 4">KB18</strain>
    </source>
</reference>
<dbReference type="InterPro" id="IPR058240">
    <property type="entry name" value="rSAM_sf"/>
</dbReference>
<evidence type="ECO:0000313" key="2">
    <source>
        <dbReference type="EMBL" id="QQR31289.1"/>
    </source>
</evidence>
<dbReference type="Gene3D" id="3.20.20.70">
    <property type="entry name" value="Aldolase class I"/>
    <property type="match status" value="1"/>
</dbReference>
<name>A0A1Z2XUD9_9FIRM</name>
<accession>A0A1Z2XUD9</accession>
<dbReference type="InterPro" id="IPR013785">
    <property type="entry name" value="Aldolase_TIM"/>
</dbReference>
<dbReference type="KEGG" id="amur:ADH66_15990"/>
<dbReference type="SUPFAM" id="SSF102114">
    <property type="entry name" value="Radical SAM enzymes"/>
    <property type="match status" value="1"/>
</dbReference>
<proteinExistence type="predicted"/>
<dbReference type="EMBL" id="CP065321">
    <property type="protein sequence ID" value="QQR31289.1"/>
    <property type="molecule type" value="Genomic_DNA"/>
</dbReference>
<evidence type="ECO:0008006" key="5">
    <source>
        <dbReference type="Google" id="ProtNLM"/>
    </source>
</evidence>
<dbReference type="EMBL" id="CP021422">
    <property type="protein sequence ID" value="ASB42021.1"/>
    <property type="molecule type" value="Genomic_DNA"/>
</dbReference>
<reference evidence="1" key="1">
    <citation type="journal article" date="2017" name="Genome Announc.">
        <title>High-Quality Whole-Genome Sequences of the Oligo-Mouse-Microbiota Bacterial Community.</title>
        <authorList>
            <person name="Garzetti D."/>
            <person name="Brugiroux S."/>
            <person name="Bunk B."/>
            <person name="Pukall R."/>
            <person name="McCoy K.D."/>
            <person name="Macpherson A.J."/>
            <person name="Stecher B."/>
        </authorList>
    </citation>
    <scope>NUCLEOTIDE SEQUENCE</scope>
    <source>
        <strain evidence="1">KB18</strain>
    </source>
</reference>
<reference evidence="3" key="2">
    <citation type="submission" date="2017-05" db="EMBL/GenBank/DDBJ databases">
        <title>Improved OligoMM genomes.</title>
        <authorList>
            <person name="Garzetti D."/>
        </authorList>
    </citation>
    <scope>NUCLEOTIDE SEQUENCE [LARGE SCALE GENOMIC DNA]</scope>
    <source>
        <strain evidence="3">KB18</strain>
    </source>
</reference>
<evidence type="ECO:0000313" key="3">
    <source>
        <dbReference type="Proteomes" id="UP000196710"/>
    </source>
</evidence>
<evidence type="ECO:0000313" key="4">
    <source>
        <dbReference type="Proteomes" id="UP000596035"/>
    </source>
</evidence>
<dbReference type="AlphaFoldDB" id="A0A1Z2XUD9"/>
<dbReference type="Proteomes" id="UP000196710">
    <property type="component" value="Chromosome"/>
</dbReference>
<dbReference type="Proteomes" id="UP000596035">
    <property type="component" value="Chromosome"/>
</dbReference>
<protein>
    <recommendedName>
        <fullName evidence="5">Radical SAM protein</fullName>
    </recommendedName>
</protein>
<dbReference type="PANTHER" id="PTHR43273:SF3">
    <property type="entry name" value="ANAEROBIC SULFATASE-MATURATING ENZYME HOMOLOG ASLB-RELATED"/>
    <property type="match status" value="1"/>
</dbReference>
<dbReference type="RefSeq" id="WP_066538789.1">
    <property type="nucleotide sequence ID" value="NZ_CP021422.1"/>
</dbReference>
<keyword evidence="3" id="KW-1185">Reference proteome</keyword>
<dbReference type="GO" id="GO:0016491">
    <property type="term" value="F:oxidoreductase activity"/>
    <property type="evidence" value="ECO:0007669"/>
    <property type="project" value="InterPro"/>
</dbReference>
<organism evidence="2 4">
    <name type="scientific">Acutalibacter muris</name>
    <dbReference type="NCBI Taxonomy" id="1796620"/>
    <lineage>
        <taxon>Bacteria</taxon>
        <taxon>Bacillati</taxon>
        <taxon>Bacillota</taxon>
        <taxon>Clostridia</taxon>
        <taxon>Eubacteriales</taxon>
        <taxon>Acutalibacteraceae</taxon>
        <taxon>Acutalibacter</taxon>
    </lineage>
</organism>
<gene>
    <name evidence="1" type="ORF">ADH66_15990</name>
    <name evidence="2" type="ORF">I5Q82_06365</name>
</gene>
<evidence type="ECO:0000313" key="1">
    <source>
        <dbReference type="EMBL" id="ASB42021.1"/>
    </source>
</evidence>
<dbReference type="InterPro" id="IPR023867">
    <property type="entry name" value="Sulphatase_maturase_rSAM"/>
</dbReference>
<sequence>MGRTTAVLYSTAVCNLDCTYCYINKNKGLKAIDRLLADSFADPDYYFGFIRDYFPHKGDLQKLEVWGAETFLHMERVHPVLHKLIGHYPFFRSFFASTNFSYPEWTDKVFDLLGQFAGYAPRRFDVTLQLSLDGPKEITDSTRGTGVTEKCLENFGRLLSRAREIPGNVSVFLAFKPTLSVDSMYRLDTKEKIIEYYRFFEELIQKVRNLNLPNLSVNHPVPNIGVPAPAGKKDGEFFAGLVKNCRKLEREGGHFRFYREITPFATNIRPKDEATYNYPCFNCGTGSTNVGFLPNRIISSCHNGFVDVLEDYEENFLENPDSSIDPKLFQPTHNKFTHTEKDYPAYERQISHYNAAGSMCRIAHTFCWSGRK</sequence>